<evidence type="ECO:0000256" key="1">
    <source>
        <dbReference type="SAM" id="SignalP"/>
    </source>
</evidence>
<proteinExistence type="predicted"/>
<keyword evidence="1" id="KW-0732">Signal</keyword>
<gene>
    <name evidence="2" type="ORF">FVP33_15850</name>
</gene>
<organism evidence="2 3">
    <name type="scientific">Lacisediminihabitans profunda</name>
    <dbReference type="NCBI Taxonomy" id="2594790"/>
    <lineage>
        <taxon>Bacteria</taxon>
        <taxon>Bacillati</taxon>
        <taxon>Actinomycetota</taxon>
        <taxon>Actinomycetes</taxon>
        <taxon>Micrococcales</taxon>
        <taxon>Microbacteriaceae</taxon>
        <taxon>Lacisediminihabitans</taxon>
    </lineage>
</organism>
<evidence type="ECO:0000313" key="3">
    <source>
        <dbReference type="Proteomes" id="UP000321379"/>
    </source>
</evidence>
<dbReference type="EMBL" id="VRMG01000010">
    <property type="protein sequence ID" value="TXN28988.1"/>
    <property type="molecule type" value="Genomic_DNA"/>
</dbReference>
<dbReference type="Proteomes" id="UP000321379">
    <property type="component" value="Unassembled WGS sequence"/>
</dbReference>
<accession>A0A5C8UL11</accession>
<evidence type="ECO:0000313" key="2">
    <source>
        <dbReference type="EMBL" id="TXN28988.1"/>
    </source>
</evidence>
<dbReference type="RefSeq" id="WP_222706761.1">
    <property type="nucleotide sequence ID" value="NZ_VRMG01000010.1"/>
</dbReference>
<protein>
    <submittedName>
        <fullName evidence="2">Uncharacterized protein</fullName>
    </submittedName>
</protein>
<comment type="caution">
    <text evidence="2">The sequence shown here is derived from an EMBL/GenBank/DDBJ whole genome shotgun (WGS) entry which is preliminary data.</text>
</comment>
<feature type="signal peptide" evidence="1">
    <location>
        <begin position="1"/>
        <end position="25"/>
    </location>
</feature>
<sequence length="224" mass="22353">MPKNFKVKALSIAASVALLGGTAFLASGATGAYFSDTHSGNISGTVGNIHVTPFGGGGANGTDLAFSNLLPGVAQTVKLNYTNTGSDPQDVYIVFNNATALGALNDLGHYGEAHLSANGVALFDSANLKDTAGSCGAFSPTGCWPLKAQYLLTSNLPAGATGDVSFSFNYAGKLKGQAPAGAPAAAWNTYPAADGQAVVNPADGTGSGLPYQIVATQHGITPGN</sequence>
<name>A0A5C8UL11_9MICO</name>
<reference evidence="2 3" key="1">
    <citation type="submission" date="2019-08" db="EMBL/GenBank/DDBJ databases">
        <title>Bacterial whole genome sequence for Glaciihabitans sp. CHu50b-6-2.</title>
        <authorList>
            <person name="Jin L."/>
        </authorList>
    </citation>
    <scope>NUCLEOTIDE SEQUENCE [LARGE SCALE GENOMIC DNA]</scope>
    <source>
        <strain evidence="2 3">CHu50b-6-2</strain>
    </source>
</reference>
<dbReference type="AlphaFoldDB" id="A0A5C8UL11"/>
<keyword evidence="3" id="KW-1185">Reference proteome</keyword>
<feature type="chain" id="PRO_5023004343" evidence="1">
    <location>
        <begin position="26"/>
        <end position="224"/>
    </location>
</feature>